<feature type="transmembrane region" description="Helical" evidence="1">
    <location>
        <begin position="6"/>
        <end position="29"/>
    </location>
</feature>
<sequence>MLKKILQILLIVLLLAIIISLLPIGFVFLMSGLLKDNVIEDYIFMSQTERYFEGTGHCDDVILTGSNIKFYRLKLDNFTKDAYDIVVSSLVEGSGHYWDSPHYWLRFSYETFSTYCPEVDESKTAMPYLLLSPDWWPRELGKYFIPTMRSINRSNYKFYCCDATRISYGYAYFEYFAVDNITKKGYYWRTMRTNMSEDDIQKYY</sequence>
<dbReference type="RefSeq" id="WP_157073012.1">
    <property type="nucleotide sequence ID" value="NZ_LNQR01000115.1"/>
</dbReference>
<comment type="caution">
    <text evidence="2">The sequence shown here is derived from an EMBL/GenBank/DDBJ whole genome shotgun (WGS) entry which is preliminary data.</text>
</comment>
<name>A0ABR5SC60_9BACT</name>
<protein>
    <submittedName>
        <fullName evidence="2">Uncharacterized protein</fullName>
    </submittedName>
</protein>
<keyword evidence="3" id="KW-1185">Reference proteome</keyword>
<reference evidence="2 3" key="1">
    <citation type="submission" date="2015-11" db="EMBL/GenBank/DDBJ databases">
        <authorList>
            <person name="Lin W."/>
        </authorList>
    </citation>
    <scope>NUCLEOTIDE SEQUENCE [LARGE SCALE GENOMIC DNA]</scope>
    <source>
        <strain evidence="2 3">HCH-1</strain>
    </source>
</reference>
<evidence type="ECO:0000313" key="3">
    <source>
        <dbReference type="Proteomes" id="UP000060487"/>
    </source>
</evidence>
<keyword evidence="1" id="KW-0472">Membrane</keyword>
<keyword evidence="1" id="KW-1133">Transmembrane helix</keyword>
<accession>A0ABR5SC60</accession>
<gene>
    <name evidence="2" type="ORF">ASN18_2817</name>
</gene>
<dbReference type="EMBL" id="LNQR01000115">
    <property type="protein sequence ID" value="KWT78409.1"/>
    <property type="molecule type" value="Genomic_DNA"/>
</dbReference>
<keyword evidence="1" id="KW-0812">Transmembrane</keyword>
<evidence type="ECO:0000256" key="1">
    <source>
        <dbReference type="SAM" id="Phobius"/>
    </source>
</evidence>
<evidence type="ECO:0000313" key="2">
    <source>
        <dbReference type="EMBL" id="KWT78409.1"/>
    </source>
</evidence>
<organism evidence="2 3">
    <name type="scientific">Candidatus Magnetominusculus xianensis</name>
    <dbReference type="NCBI Taxonomy" id="1748249"/>
    <lineage>
        <taxon>Bacteria</taxon>
        <taxon>Pseudomonadati</taxon>
        <taxon>Nitrospirota</taxon>
        <taxon>Nitrospiria</taxon>
        <taxon>Nitrospirales</taxon>
        <taxon>Nitrospiraceae</taxon>
        <taxon>Candidatus Magnetominusculus</taxon>
    </lineage>
</organism>
<dbReference type="Proteomes" id="UP000060487">
    <property type="component" value="Unassembled WGS sequence"/>
</dbReference>
<proteinExistence type="predicted"/>